<dbReference type="Gene3D" id="2.80.10.50">
    <property type="match status" value="2"/>
</dbReference>
<evidence type="ECO:0000313" key="4">
    <source>
        <dbReference type="Proteomes" id="UP000243217"/>
    </source>
</evidence>
<dbReference type="AlphaFoldDB" id="A0A1W0ACA9"/>
<dbReference type="SUPFAM" id="SSF50370">
    <property type="entry name" value="Ricin B-like lectins"/>
    <property type="match status" value="2"/>
</dbReference>
<feature type="chain" id="PRO_5010720709" description="Ricin B lectin domain-containing protein" evidence="1">
    <location>
        <begin position="17"/>
        <end position="384"/>
    </location>
</feature>
<keyword evidence="1" id="KW-0732">Signal</keyword>
<dbReference type="InterPro" id="IPR035992">
    <property type="entry name" value="Ricin_B-like_lectins"/>
</dbReference>
<accession>A0A1W0ACA9</accession>
<feature type="domain" description="Ricin B lectin" evidence="2">
    <location>
        <begin position="260"/>
        <end position="334"/>
    </location>
</feature>
<dbReference type="PROSITE" id="PS50231">
    <property type="entry name" value="RICIN_B_LECTIN"/>
    <property type="match status" value="1"/>
</dbReference>
<evidence type="ECO:0000256" key="1">
    <source>
        <dbReference type="SAM" id="SignalP"/>
    </source>
</evidence>
<organism evidence="3 4">
    <name type="scientific">Thraustotheca clavata</name>
    <dbReference type="NCBI Taxonomy" id="74557"/>
    <lineage>
        <taxon>Eukaryota</taxon>
        <taxon>Sar</taxon>
        <taxon>Stramenopiles</taxon>
        <taxon>Oomycota</taxon>
        <taxon>Saprolegniomycetes</taxon>
        <taxon>Saprolegniales</taxon>
        <taxon>Achlyaceae</taxon>
        <taxon>Thraustotheca</taxon>
    </lineage>
</organism>
<evidence type="ECO:0000259" key="2">
    <source>
        <dbReference type="Pfam" id="PF00652"/>
    </source>
</evidence>
<dbReference type="OrthoDB" id="10052260at2759"/>
<feature type="signal peptide" evidence="1">
    <location>
        <begin position="1"/>
        <end position="16"/>
    </location>
</feature>
<evidence type="ECO:0000313" key="3">
    <source>
        <dbReference type="EMBL" id="OQS07851.1"/>
    </source>
</evidence>
<reference evidence="3 4" key="1">
    <citation type="journal article" date="2014" name="Genome Biol. Evol.">
        <title>The secreted proteins of Achlya hypogyna and Thraustotheca clavata identify the ancestral oomycete secretome and reveal gene acquisitions by horizontal gene transfer.</title>
        <authorList>
            <person name="Misner I."/>
            <person name="Blouin N."/>
            <person name="Leonard G."/>
            <person name="Richards T.A."/>
            <person name="Lane C.E."/>
        </authorList>
    </citation>
    <scope>NUCLEOTIDE SEQUENCE [LARGE SCALE GENOMIC DNA]</scope>
    <source>
        <strain evidence="3 4">ATCC 34112</strain>
    </source>
</reference>
<proteinExistence type="predicted"/>
<protein>
    <recommendedName>
        <fullName evidence="2">Ricin B lectin domain-containing protein</fullName>
    </recommendedName>
</protein>
<sequence>MNKLIGFTAVLSGVLALDTCSFDISGAYFNCLYSHGPAIVGSVFDDVKSYLGHVSICYGAWPQCAEIQKIAITSAGNCLVQGDSGVVPLNTLFSPCENPLPPYLFDTQFYTANGYILSEYYGALYTDVVRNNPNEHFTYNLTSQTLVSKSNGQCVEAVPTSSYSAGTLRTSPCDYQNDNQRWIYRDLAKRVCLLKYDLCIKTENILKQSSPVRIDNYPDINTLFTNGTTAKSDYFRIVSPSGKRISEFYTGLYYDDAKNNLNEIFTFLETENMIRSVTSDQCLDAFLDYNGKYSIHTFMCIPTNPNQQWIYHADTKQIEHKTHTGLCLDGDPTFRITSYNVCYTKLLRTVELSCADVTQLRLVFERSSDFYGRVILYHCQVLGH</sequence>
<dbReference type="STRING" id="74557.A0A1W0ACA9"/>
<keyword evidence="4" id="KW-1185">Reference proteome</keyword>
<dbReference type="Proteomes" id="UP000243217">
    <property type="component" value="Unassembled WGS sequence"/>
</dbReference>
<name>A0A1W0ACA9_9STRA</name>
<dbReference type="InterPro" id="IPR000772">
    <property type="entry name" value="Ricin_B_lectin"/>
</dbReference>
<dbReference type="Pfam" id="PF00652">
    <property type="entry name" value="Ricin_B_lectin"/>
    <property type="match status" value="1"/>
</dbReference>
<dbReference type="EMBL" id="JNBS01000051">
    <property type="protein sequence ID" value="OQS07851.1"/>
    <property type="molecule type" value="Genomic_DNA"/>
</dbReference>
<gene>
    <name evidence="3" type="ORF">THRCLA_00153</name>
</gene>
<comment type="caution">
    <text evidence="3">The sequence shown here is derived from an EMBL/GenBank/DDBJ whole genome shotgun (WGS) entry which is preliminary data.</text>
</comment>